<dbReference type="Pfam" id="PF20250">
    <property type="entry name" value="FapA_N"/>
    <property type="match status" value="1"/>
</dbReference>
<evidence type="ECO:0000313" key="4">
    <source>
        <dbReference type="Proteomes" id="UP001305702"/>
    </source>
</evidence>
<dbReference type="RefSeq" id="WP_315607540.1">
    <property type="nucleotide sequence ID" value="NZ_CP130318.1"/>
</dbReference>
<gene>
    <name evidence="3" type="ORF">MJA45_12295</name>
</gene>
<protein>
    <submittedName>
        <fullName evidence="3">FapA family protein</fullName>
    </submittedName>
</protein>
<accession>A0AA96LIS2</accession>
<dbReference type="EMBL" id="CP130318">
    <property type="protein sequence ID" value="WNQ13758.1"/>
    <property type="molecule type" value="Genomic_DNA"/>
</dbReference>
<proteinExistence type="predicted"/>
<dbReference type="KEGG" id="paun:MJA45_12295"/>
<evidence type="ECO:0000259" key="2">
    <source>
        <dbReference type="Pfam" id="PF20250"/>
    </source>
</evidence>
<dbReference type="Pfam" id="PF03961">
    <property type="entry name" value="FapA"/>
    <property type="match status" value="1"/>
</dbReference>
<dbReference type="InterPro" id="IPR005646">
    <property type="entry name" value="FapA"/>
</dbReference>
<reference evidence="3 4" key="1">
    <citation type="submission" date="2022-02" db="EMBL/GenBank/DDBJ databases">
        <title>Paenibacillus sp. MBLB1776 Whole Genome Shotgun Sequencing.</title>
        <authorList>
            <person name="Hwang C.Y."/>
            <person name="Cho E.-S."/>
            <person name="Seo M.-J."/>
        </authorList>
    </citation>
    <scope>NUCLEOTIDE SEQUENCE [LARGE SCALE GENOMIC DNA]</scope>
    <source>
        <strain evidence="3 4">MBLB1776</strain>
    </source>
</reference>
<keyword evidence="1" id="KW-0175">Coiled coil</keyword>
<dbReference type="InterPro" id="IPR046866">
    <property type="entry name" value="FapA_N"/>
</dbReference>
<dbReference type="AlphaFoldDB" id="A0AA96LIS2"/>
<evidence type="ECO:0000256" key="1">
    <source>
        <dbReference type="SAM" id="Coils"/>
    </source>
</evidence>
<feature type="coiled-coil region" evidence="1">
    <location>
        <begin position="342"/>
        <end position="369"/>
    </location>
</feature>
<keyword evidence="4" id="KW-1185">Reference proteome</keyword>
<dbReference type="PANTHER" id="PTHR38032">
    <property type="entry name" value="POLYMERASE-RELATED"/>
    <property type="match status" value="1"/>
</dbReference>
<feature type="domain" description="Flagellar Assembly Protein A N-terminal region" evidence="2">
    <location>
        <begin position="12"/>
        <end position="183"/>
    </location>
</feature>
<sequence>MSGTELPLENYIQITLTDDRLQAYLHLTSWDDAFLCSRVQLEELLEKKGVVYGLQQDTLAAIAAAPQAFVNQKMVVACGVPPKNGKNGRIDYKYDLDNDHHKPMELEDGTVDYKELTKIYNIQKGELLAQRFLPEEGTAGITVTGDSISPKKGREVRFKVGKNVVTDAEQMRLYAAIDGVLTRTDRDKINVFPIYEVNGDLDYNIGNIDFIGSVVIRGNVLSGFRVKASGDIRITGSVEAAELTAGGSIEIGAGFLGQNKGVITAGKNVRSSFIQDGRVEAVEDIVVNQSIMHSTVRAGRHVICTGAKGLIVGGLIQAGEKVEARTVGNSMSTSTVIEVGVLPELRNELIELRSQARTVSENLKKAEQALVLLDQLAASGQLTPDKLALRIRLTNTRRQNTGELTEIRERIYELESSLEDADKAGIEIGSTIYSGTKLVIGRSTRFIKDTVMRVHFRLEEGDIVMGSRTG</sequence>
<dbReference type="PANTHER" id="PTHR38032:SF1">
    <property type="entry name" value="RNA-BINDING PROTEIN KHPB N-TERMINAL DOMAIN-CONTAINING PROTEIN"/>
    <property type="match status" value="1"/>
</dbReference>
<organism evidence="3 4">
    <name type="scientific">Paenibacillus aurantius</name>
    <dbReference type="NCBI Taxonomy" id="2918900"/>
    <lineage>
        <taxon>Bacteria</taxon>
        <taxon>Bacillati</taxon>
        <taxon>Bacillota</taxon>
        <taxon>Bacilli</taxon>
        <taxon>Bacillales</taxon>
        <taxon>Paenibacillaceae</taxon>
        <taxon>Paenibacillus</taxon>
    </lineage>
</organism>
<evidence type="ECO:0000313" key="3">
    <source>
        <dbReference type="EMBL" id="WNQ13758.1"/>
    </source>
</evidence>
<dbReference type="Proteomes" id="UP001305702">
    <property type="component" value="Chromosome"/>
</dbReference>
<name>A0AA96LIS2_9BACL</name>
<dbReference type="InterPro" id="IPR046865">
    <property type="entry name" value="FapA_b_solenoid"/>
</dbReference>